<dbReference type="GO" id="GO:0009055">
    <property type="term" value="F:electron transfer activity"/>
    <property type="evidence" value="ECO:0007669"/>
    <property type="project" value="InterPro"/>
</dbReference>
<proteinExistence type="predicted"/>
<feature type="signal peptide" evidence="8">
    <location>
        <begin position="1"/>
        <end position="23"/>
    </location>
</feature>
<dbReference type="KEGG" id="hdh:G5B40_08550"/>
<accession>A0A7L5BWI0</accession>
<dbReference type="PROSITE" id="PS51009">
    <property type="entry name" value="CYTCII"/>
    <property type="match status" value="1"/>
</dbReference>
<keyword evidence="8" id="KW-0732">Signal</keyword>
<feature type="chain" id="PRO_5029906452" evidence="8">
    <location>
        <begin position="24"/>
        <end position="156"/>
    </location>
</feature>
<keyword evidence="10" id="KW-1185">Reference proteome</keyword>
<keyword evidence="3 6" id="KW-0479">Metal-binding</keyword>
<keyword evidence="5 6" id="KW-0408">Iron</keyword>
<dbReference type="InterPro" id="IPR010980">
    <property type="entry name" value="Cyt_c/b562"/>
</dbReference>
<organism evidence="9 10">
    <name type="scientific">Pikeienuella piscinae</name>
    <dbReference type="NCBI Taxonomy" id="2748098"/>
    <lineage>
        <taxon>Bacteria</taxon>
        <taxon>Pseudomonadati</taxon>
        <taxon>Pseudomonadota</taxon>
        <taxon>Alphaproteobacteria</taxon>
        <taxon>Rhodobacterales</taxon>
        <taxon>Paracoccaceae</taxon>
        <taxon>Pikeienuella</taxon>
    </lineage>
</organism>
<dbReference type="GO" id="GO:0020037">
    <property type="term" value="F:heme binding"/>
    <property type="evidence" value="ECO:0007669"/>
    <property type="project" value="InterPro"/>
</dbReference>
<evidence type="ECO:0000313" key="10">
    <source>
        <dbReference type="Proteomes" id="UP000503336"/>
    </source>
</evidence>
<dbReference type="GO" id="GO:0042597">
    <property type="term" value="C:periplasmic space"/>
    <property type="evidence" value="ECO:0007669"/>
    <property type="project" value="InterPro"/>
</dbReference>
<feature type="binding site" description="axial binding residue" evidence="6">
    <location>
        <position position="148"/>
    </location>
    <ligand>
        <name>heme c</name>
        <dbReference type="ChEBI" id="CHEBI:61717"/>
    </ligand>
    <ligandPart>
        <name>Fe</name>
        <dbReference type="ChEBI" id="CHEBI:18248"/>
    </ligandPart>
</feature>
<dbReference type="PIRSF" id="PIRSF000027">
    <property type="entry name" value="Cytc_c_prime"/>
    <property type="match status" value="1"/>
</dbReference>
<keyword evidence="1" id="KW-0813">Transport</keyword>
<evidence type="ECO:0000256" key="7">
    <source>
        <dbReference type="PIRSR" id="PIRSR000027-2"/>
    </source>
</evidence>
<dbReference type="Pfam" id="PF01322">
    <property type="entry name" value="Cytochrom_C_2"/>
    <property type="match status" value="1"/>
</dbReference>
<evidence type="ECO:0000256" key="5">
    <source>
        <dbReference type="ARBA" id="ARBA00023004"/>
    </source>
</evidence>
<dbReference type="AlphaFoldDB" id="A0A7L5BWI0"/>
<evidence type="ECO:0000256" key="4">
    <source>
        <dbReference type="ARBA" id="ARBA00022982"/>
    </source>
</evidence>
<evidence type="ECO:0000256" key="1">
    <source>
        <dbReference type="ARBA" id="ARBA00022448"/>
    </source>
</evidence>
<protein>
    <submittedName>
        <fullName evidence="9">Cytochrome c</fullName>
    </submittedName>
</protein>
<dbReference type="GO" id="GO:0005506">
    <property type="term" value="F:iron ion binding"/>
    <property type="evidence" value="ECO:0007669"/>
    <property type="project" value="InterPro"/>
</dbReference>
<dbReference type="SUPFAM" id="SSF47175">
    <property type="entry name" value="Cytochromes"/>
    <property type="match status" value="1"/>
</dbReference>
<evidence type="ECO:0000256" key="3">
    <source>
        <dbReference type="ARBA" id="ARBA00022723"/>
    </source>
</evidence>
<keyword evidence="4" id="KW-0249">Electron transport</keyword>
<feature type="binding site" description="covalent" evidence="7">
    <location>
        <position position="147"/>
    </location>
    <ligand>
        <name>heme c</name>
        <dbReference type="ChEBI" id="CHEBI:61717"/>
    </ligand>
</feature>
<name>A0A7L5BWI0_9RHOB</name>
<dbReference type="InterPro" id="IPR002321">
    <property type="entry name" value="Cyt_c_II"/>
</dbReference>
<feature type="binding site" description="covalent" evidence="7">
    <location>
        <position position="144"/>
    </location>
    <ligand>
        <name>heme c</name>
        <dbReference type="ChEBI" id="CHEBI:61717"/>
    </ligand>
</feature>
<dbReference type="GO" id="GO:0022900">
    <property type="term" value="P:electron transport chain"/>
    <property type="evidence" value="ECO:0007669"/>
    <property type="project" value="InterPro"/>
</dbReference>
<dbReference type="RefSeq" id="WP_165097508.1">
    <property type="nucleotide sequence ID" value="NZ_CP049056.1"/>
</dbReference>
<dbReference type="EMBL" id="CP049056">
    <property type="protein sequence ID" value="QIE55503.1"/>
    <property type="molecule type" value="Genomic_DNA"/>
</dbReference>
<reference evidence="9 10" key="1">
    <citation type="submission" date="2020-02" db="EMBL/GenBank/DDBJ databases">
        <title>complete genome sequence of Rhodobacteraceae bacterium.</title>
        <authorList>
            <person name="Park J."/>
            <person name="Kim Y.-S."/>
            <person name="Kim K.-H."/>
        </authorList>
    </citation>
    <scope>NUCLEOTIDE SEQUENCE [LARGE SCALE GENOMIC DNA]</scope>
    <source>
        <strain evidence="9 10">RR4-56</strain>
    </source>
</reference>
<gene>
    <name evidence="9" type="ORF">G5B40_08550</name>
</gene>
<dbReference type="Proteomes" id="UP000503336">
    <property type="component" value="Chromosome"/>
</dbReference>
<evidence type="ECO:0000313" key="9">
    <source>
        <dbReference type="EMBL" id="QIE55503.1"/>
    </source>
</evidence>
<dbReference type="InterPro" id="IPR012127">
    <property type="entry name" value="Cyt_c_prime"/>
</dbReference>
<keyword evidence="2 7" id="KW-0349">Heme</keyword>
<comment type="PTM">
    <text evidence="7">Binds 1 heme group per subunit.</text>
</comment>
<sequence length="156" mass="15808">MIGDFVKFSLAAVVALGAGAAMAQDVSKAVSARQSLMKLNAHYIGQLGAMAKGEVEYDSEQAKAAAESLAAVAALDQGAMWPAGSDSDTLGEEATEALPVIWTSYPAITENIDALADATANLAAVAGDGLEALRGGIGPVGKACGACHKEYRVPKN</sequence>
<evidence type="ECO:0000256" key="6">
    <source>
        <dbReference type="PIRSR" id="PIRSR000027-1"/>
    </source>
</evidence>
<evidence type="ECO:0000256" key="2">
    <source>
        <dbReference type="ARBA" id="ARBA00022617"/>
    </source>
</evidence>
<dbReference type="Gene3D" id="1.20.120.10">
    <property type="entry name" value="Cytochrome c/b562"/>
    <property type="match status" value="1"/>
</dbReference>
<evidence type="ECO:0000256" key="8">
    <source>
        <dbReference type="SAM" id="SignalP"/>
    </source>
</evidence>